<dbReference type="HOGENOM" id="CLU_3347682_0_0_4"/>
<dbReference type="KEGG" id="rpf:Rpic12D_4474"/>
<evidence type="ECO:0000313" key="2">
    <source>
        <dbReference type="EMBL" id="ACS65716.1"/>
    </source>
</evidence>
<accession>C6BNQ8</accession>
<keyword evidence="1" id="KW-0472">Membrane</keyword>
<gene>
    <name evidence="2" type="ordered locus">Rpic12D_4474</name>
</gene>
<dbReference type="AlphaFoldDB" id="C6BNQ8"/>
<organism evidence="2">
    <name type="scientific">Ralstonia pickettii (strain 12D)</name>
    <dbReference type="NCBI Taxonomy" id="428406"/>
    <lineage>
        <taxon>Bacteria</taxon>
        <taxon>Pseudomonadati</taxon>
        <taxon>Pseudomonadota</taxon>
        <taxon>Betaproteobacteria</taxon>
        <taxon>Burkholderiales</taxon>
        <taxon>Burkholderiaceae</taxon>
        <taxon>Ralstonia</taxon>
    </lineage>
</organism>
<feature type="transmembrane region" description="Helical" evidence="1">
    <location>
        <begin position="12"/>
        <end position="33"/>
    </location>
</feature>
<sequence>MGISYVWSDVSWWGIAAWVVLFFVGLTVLLNVYSRGA</sequence>
<reference evidence="2" key="1">
    <citation type="submission" date="2009-06" db="EMBL/GenBank/DDBJ databases">
        <title>Complete sequence chromosome 2 of Ralstonia pickettii 12D.</title>
        <authorList>
            <consortium name="US DOE Joint Genome Institute"/>
            <person name="Lucas S."/>
            <person name="Copeland A."/>
            <person name="Lapidus A."/>
            <person name="Glavina del Rio T."/>
            <person name="Dalin E."/>
            <person name="Tice H."/>
            <person name="Bruce D."/>
            <person name="Goodwin L."/>
            <person name="Pitluck S."/>
            <person name="Sims D."/>
            <person name="Meincke L."/>
            <person name="Brettin T."/>
            <person name="Detter J.C."/>
            <person name="Han C."/>
            <person name="Larimer F."/>
            <person name="Land M."/>
            <person name="Hauser L."/>
            <person name="Kyrpides N."/>
            <person name="Ovchinnikova G."/>
            <person name="Marsh T."/>
            <person name="Richardson P."/>
        </authorList>
    </citation>
    <scope>NUCLEOTIDE SEQUENCE [LARGE SCALE GENOMIC DNA]</scope>
    <source>
        <strain evidence="2">12D</strain>
    </source>
</reference>
<evidence type="ECO:0000256" key="1">
    <source>
        <dbReference type="SAM" id="Phobius"/>
    </source>
</evidence>
<proteinExistence type="predicted"/>
<keyword evidence="1" id="KW-0812">Transmembrane</keyword>
<protein>
    <recommendedName>
        <fullName evidence="3">Transmembrane protein</fullName>
    </recommendedName>
</protein>
<dbReference type="STRING" id="428406.Rpic12D_4474"/>
<name>C6BNQ8_RALP1</name>
<evidence type="ECO:0008006" key="3">
    <source>
        <dbReference type="Google" id="ProtNLM"/>
    </source>
</evidence>
<keyword evidence="1" id="KW-1133">Transmembrane helix</keyword>
<dbReference type="EMBL" id="CP001645">
    <property type="protein sequence ID" value="ACS65716.1"/>
    <property type="molecule type" value="Genomic_DNA"/>
</dbReference>